<dbReference type="Pfam" id="PF19053">
    <property type="entry name" value="EccD"/>
    <property type="match status" value="1"/>
</dbReference>
<dbReference type="Proteomes" id="UP000597989">
    <property type="component" value="Unassembled WGS sequence"/>
</dbReference>
<protein>
    <recommendedName>
        <fullName evidence="2">EccD-like transmembrane domain-containing protein</fullName>
    </recommendedName>
</protein>
<evidence type="ECO:0000313" key="4">
    <source>
        <dbReference type="EMBL" id="GGI93861.1"/>
    </source>
</evidence>
<dbReference type="EMBL" id="BAAAHC010000009">
    <property type="protein sequence ID" value="GAA0522779.1"/>
    <property type="molecule type" value="Genomic_DNA"/>
</dbReference>
<reference evidence="4" key="4">
    <citation type="submission" date="2020-09" db="EMBL/GenBank/DDBJ databases">
        <authorList>
            <person name="Sun Q."/>
            <person name="Zhou Y."/>
        </authorList>
    </citation>
    <scope>NUCLEOTIDE SEQUENCE</scope>
    <source>
        <strain evidence="4">CGMCC 4.7206</strain>
    </source>
</reference>
<evidence type="ECO:0000256" key="1">
    <source>
        <dbReference type="SAM" id="Phobius"/>
    </source>
</evidence>
<proteinExistence type="predicted"/>
<accession>A0A917JZ50</accession>
<dbReference type="EMBL" id="BMMT01000012">
    <property type="protein sequence ID" value="GGI93861.1"/>
    <property type="molecule type" value="Genomic_DNA"/>
</dbReference>
<dbReference type="InterPro" id="IPR044049">
    <property type="entry name" value="EccD_transm"/>
</dbReference>
<evidence type="ECO:0000259" key="2">
    <source>
        <dbReference type="Pfam" id="PF19053"/>
    </source>
</evidence>
<keyword evidence="1" id="KW-0472">Membrane</keyword>
<dbReference type="AlphaFoldDB" id="A0A917JZ50"/>
<sequence>MGGLAVLAGLTHSRRLPSPFLGRSAELLEVVIVLACVPVLCAVLGLYGLVRGLGG</sequence>
<comment type="caution">
    <text evidence="4">The sequence shown here is derived from an EMBL/GenBank/DDBJ whole genome shotgun (WGS) entry which is preliminary data.</text>
</comment>
<gene>
    <name evidence="3" type="ORF">GCM10009545_26180</name>
    <name evidence="4" type="ORF">GCM10011581_33750</name>
</gene>
<reference evidence="4 5" key="2">
    <citation type="journal article" date="2014" name="Int. J. Syst. Evol. Microbiol.">
        <title>Complete genome sequence of Corynebacterium casei LMG S-19264T (=DSM 44701T), isolated from a smear-ripened cheese.</title>
        <authorList>
            <consortium name="US DOE Joint Genome Institute (JGI-PGF)"/>
            <person name="Walter F."/>
            <person name="Albersmeier A."/>
            <person name="Kalinowski J."/>
            <person name="Ruckert C."/>
        </authorList>
    </citation>
    <scope>NUCLEOTIDE SEQUENCE [LARGE SCALE GENOMIC DNA]</scope>
    <source>
        <strain evidence="4 5">CGMCC 4.7206</strain>
    </source>
</reference>
<keyword evidence="6" id="KW-1185">Reference proteome</keyword>
<dbReference type="Proteomes" id="UP001500220">
    <property type="component" value="Unassembled WGS sequence"/>
</dbReference>
<feature type="transmembrane region" description="Helical" evidence="1">
    <location>
        <begin position="31"/>
        <end position="50"/>
    </location>
</feature>
<reference evidence="3" key="5">
    <citation type="submission" date="2023-12" db="EMBL/GenBank/DDBJ databases">
        <authorList>
            <person name="Sun Q."/>
            <person name="Inoue M."/>
        </authorList>
    </citation>
    <scope>NUCLEOTIDE SEQUENCE</scope>
    <source>
        <strain evidence="3">JCM 10664</strain>
    </source>
</reference>
<feature type="domain" description="EccD-like transmembrane" evidence="2">
    <location>
        <begin position="3"/>
        <end position="53"/>
    </location>
</feature>
<reference evidence="3" key="1">
    <citation type="journal article" date="2014" name="Int. J. Syst. Evol. Microbiol.">
        <title>Complete genome of a new Firmicutes species belonging to the dominant human colonic microbiota ('Ruminococcus bicirculans') reveals two chromosomes and a selective capacity to utilize plant glucans.</title>
        <authorList>
            <consortium name="NISC Comparative Sequencing Program"/>
            <person name="Wegmann U."/>
            <person name="Louis P."/>
            <person name="Goesmann A."/>
            <person name="Henrissat B."/>
            <person name="Duncan S.H."/>
            <person name="Flint H.J."/>
        </authorList>
    </citation>
    <scope>NUCLEOTIDE SEQUENCE</scope>
    <source>
        <strain evidence="3">JCM 10664</strain>
    </source>
</reference>
<evidence type="ECO:0000313" key="5">
    <source>
        <dbReference type="Proteomes" id="UP000597989"/>
    </source>
</evidence>
<reference evidence="6" key="3">
    <citation type="journal article" date="2019" name="Int. J. Syst. Evol. Microbiol.">
        <title>The Global Catalogue of Microorganisms (GCM) 10K type strain sequencing project: providing services to taxonomists for standard genome sequencing and annotation.</title>
        <authorList>
            <consortium name="The Broad Institute Genomics Platform"/>
            <consortium name="The Broad Institute Genome Sequencing Center for Infectious Disease"/>
            <person name="Wu L."/>
            <person name="Ma J."/>
        </authorList>
    </citation>
    <scope>NUCLEOTIDE SEQUENCE [LARGE SCALE GENOMIC DNA]</scope>
    <source>
        <strain evidence="6">JCM 10664</strain>
    </source>
</reference>
<evidence type="ECO:0000313" key="3">
    <source>
        <dbReference type="EMBL" id="GAA0522779.1"/>
    </source>
</evidence>
<name>A0A917JZ50_9PSEU</name>
<organism evidence="4 5">
    <name type="scientific">Saccharopolyspora thermophila</name>
    <dbReference type="NCBI Taxonomy" id="89367"/>
    <lineage>
        <taxon>Bacteria</taxon>
        <taxon>Bacillati</taxon>
        <taxon>Actinomycetota</taxon>
        <taxon>Actinomycetes</taxon>
        <taxon>Pseudonocardiales</taxon>
        <taxon>Pseudonocardiaceae</taxon>
        <taxon>Saccharopolyspora</taxon>
    </lineage>
</organism>
<keyword evidence="1" id="KW-1133">Transmembrane helix</keyword>
<dbReference type="RefSeq" id="WP_268240367.1">
    <property type="nucleotide sequence ID" value="NZ_BAAAHC010000009.1"/>
</dbReference>
<keyword evidence="1" id="KW-0812">Transmembrane</keyword>
<evidence type="ECO:0000313" key="6">
    <source>
        <dbReference type="Proteomes" id="UP001500220"/>
    </source>
</evidence>